<evidence type="ECO:0000259" key="1">
    <source>
        <dbReference type="Pfam" id="PF00149"/>
    </source>
</evidence>
<reference evidence="2 3" key="1">
    <citation type="journal article" date="2019" name="Int. J. Syst. Evol. Microbiol.">
        <title>The Global Catalogue of Microorganisms (GCM) 10K type strain sequencing project: providing services to taxonomists for standard genome sequencing and annotation.</title>
        <authorList>
            <consortium name="The Broad Institute Genomics Platform"/>
            <consortium name="The Broad Institute Genome Sequencing Center for Infectious Disease"/>
            <person name="Wu L."/>
            <person name="Ma J."/>
        </authorList>
    </citation>
    <scope>NUCLEOTIDE SEQUENCE [LARGE SCALE GENOMIC DNA]</scope>
    <source>
        <strain evidence="2 3">JCM 12774</strain>
    </source>
</reference>
<evidence type="ECO:0000313" key="3">
    <source>
        <dbReference type="Proteomes" id="UP001500340"/>
    </source>
</evidence>
<dbReference type="InterPro" id="IPR029052">
    <property type="entry name" value="Metallo-depent_PP-like"/>
</dbReference>
<keyword evidence="3" id="KW-1185">Reference proteome</keyword>
<feature type="domain" description="Calcineurin-like phosphoesterase" evidence="1">
    <location>
        <begin position="3"/>
        <end position="214"/>
    </location>
</feature>
<dbReference type="InterPro" id="IPR051918">
    <property type="entry name" value="STPP_CPPED1"/>
</dbReference>
<dbReference type="Pfam" id="PF00149">
    <property type="entry name" value="Metallophos"/>
    <property type="match status" value="1"/>
</dbReference>
<comment type="caution">
    <text evidence="2">The sequence shown here is derived from an EMBL/GenBank/DDBJ whole genome shotgun (WGS) entry which is preliminary data.</text>
</comment>
<dbReference type="PANTHER" id="PTHR43143">
    <property type="entry name" value="METALLOPHOSPHOESTERASE, CALCINEURIN SUPERFAMILY"/>
    <property type="match status" value="1"/>
</dbReference>
<organism evidence="2 3">
    <name type="scientific">Paenibacillus motobuensis</name>
    <dbReference type="NCBI Taxonomy" id="295324"/>
    <lineage>
        <taxon>Bacteria</taxon>
        <taxon>Bacillati</taxon>
        <taxon>Bacillota</taxon>
        <taxon>Bacilli</taxon>
        <taxon>Bacillales</taxon>
        <taxon>Paenibacillaceae</taxon>
        <taxon>Paenibacillus</taxon>
    </lineage>
</organism>
<dbReference type="PANTHER" id="PTHR43143:SF1">
    <property type="entry name" value="SERINE_THREONINE-PROTEIN PHOSPHATASE CPPED1"/>
    <property type="match status" value="1"/>
</dbReference>
<dbReference type="SUPFAM" id="SSF56300">
    <property type="entry name" value="Metallo-dependent phosphatases"/>
    <property type="match status" value="1"/>
</dbReference>
<dbReference type="RefSeq" id="WP_343862910.1">
    <property type="nucleotide sequence ID" value="NZ_BAAACX010000015.1"/>
</dbReference>
<dbReference type="EMBL" id="BAAACX010000015">
    <property type="protein sequence ID" value="GAA0399180.1"/>
    <property type="molecule type" value="Genomic_DNA"/>
</dbReference>
<sequence length="287" mass="33136">MTKFAFLSDTHIGANPIGFHQQPAYPEKMEELIAEIKALAVEGEIDFVLHGGDMIDRCELETVQESGRLFQMDVPVYLSLGNHDVDRIDAEEIWLQHAPQFFNGFSPQYTIRHENCVIHVIPNQWEIGSTYYWEQAQNPYFTKYQLKKLKIELDQHTEYVHLLAIHNPIFGISSEQTGMDHVIHDVPAEFRETVLNLMHEYPHIKGVLSGHNHVNTLKRTSEGFFVSNSAFIETPFAYKLIEITDKQINITSKTVDTSSSFSPKYNSNRAYVYGREQDRTMIWNLEG</sequence>
<gene>
    <name evidence="2" type="ORF">GCM10008933_32230</name>
</gene>
<dbReference type="Gene3D" id="3.60.21.10">
    <property type="match status" value="1"/>
</dbReference>
<evidence type="ECO:0000313" key="2">
    <source>
        <dbReference type="EMBL" id="GAA0399180.1"/>
    </source>
</evidence>
<protein>
    <recommendedName>
        <fullName evidence="1">Calcineurin-like phosphoesterase domain-containing protein</fullName>
    </recommendedName>
</protein>
<accession>A0ABN0YL20</accession>
<name>A0ABN0YL20_9BACL</name>
<dbReference type="InterPro" id="IPR004843">
    <property type="entry name" value="Calcineurin-like_PHP"/>
</dbReference>
<dbReference type="Proteomes" id="UP001500340">
    <property type="component" value="Unassembled WGS sequence"/>
</dbReference>
<proteinExistence type="predicted"/>